<evidence type="ECO:0000313" key="3">
    <source>
        <dbReference type="Proteomes" id="UP000005289"/>
    </source>
</evidence>
<proteinExistence type="predicted"/>
<feature type="chain" id="PRO_5004787188" evidence="1">
    <location>
        <begin position="31"/>
        <end position="163"/>
    </location>
</feature>
<dbReference type="PANTHER" id="PTHR37953:SF1">
    <property type="entry name" value="UPF0127 PROTEIN MJ1496"/>
    <property type="match status" value="1"/>
</dbReference>
<dbReference type="OrthoDB" id="5526466at2"/>
<dbReference type="STRING" id="713585.THITH_15400"/>
<evidence type="ECO:0000256" key="1">
    <source>
        <dbReference type="SAM" id="SignalP"/>
    </source>
</evidence>
<feature type="signal peptide" evidence="1">
    <location>
        <begin position="1"/>
        <end position="30"/>
    </location>
</feature>
<dbReference type="PROSITE" id="PS51257">
    <property type="entry name" value="PROKAR_LIPOPROTEIN"/>
    <property type="match status" value="1"/>
</dbReference>
<evidence type="ECO:0000313" key="2">
    <source>
        <dbReference type="EMBL" id="AHE99433.1"/>
    </source>
</evidence>
<dbReference type="InterPro" id="IPR038695">
    <property type="entry name" value="Saro_0823-like_sf"/>
</dbReference>
<name>W0DR07_9GAMM</name>
<organism evidence="2 3">
    <name type="scientific">Thioalkalivibrio paradoxus ARh 1</name>
    <dbReference type="NCBI Taxonomy" id="713585"/>
    <lineage>
        <taxon>Bacteria</taxon>
        <taxon>Pseudomonadati</taxon>
        <taxon>Pseudomonadota</taxon>
        <taxon>Gammaproteobacteria</taxon>
        <taxon>Chromatiales</taxon>
        <taxon>Ectothiorhodospiraceae</taxon>
        <taxon>Thioalkalivibrio</taxon>
    </lineage>
</organism>
<keyword evidence="1" id="KW-0732">Signal</keyword>
<reference evidence="2 3" key="1">
    <citation type="submission" date="2013-12" db="EMBL/GenBank/DDBJ databases">
        <authorList>
            <consortium name="DOE Joint Genome Institute"/>
            <person name="Muyzer G."/>
            <person name="Huntemann M."/>
            <person name="Han J."/>
            <person name="Chen A."/>
            <person name="Kyrpides N."/>
            <person name="Mavromatis K."/>
            <person name="Markowitz V."/>
            <person name="Palaniappan K."/>
            <person name="Ivanova N."/>
            <person name="Schaumberg A."/>
            <person name="Pati A."/>
            <person name="Liolios K."/>
            <person name="Nordberg H.P."/>
            <person name="Cantor M.N."/>
            <person name="Hua S.X."/>
            <person name="Woyke T."/>
        </authorList>
    </citation>
    <scope>NUCLEOTIDE SEQUENCE [LARGE SCALE GENOMIC DNA]</scope>
    <source>
        <strain evidence="2 3">ARh 1</strain>
    </source>
</reference>
<protein>
    <submittedName>
        <fullName evidence="2">Uncharacterized protein</fullName>
    </submittedName>
</protein>
<dbReference type="Proteomes" id="UP000005289">
    <property type="component" value="Chromosome"/>
</dbReference>
<sequence>MSARRRAAGIPQWLAACTGVWLLLSATASAAAGLPVAELRIADQTLTIEIAATPESMSRGLMFREHLPEDHGMLFVWPRDRVVAMWMKNTVIPLSVAFLDRDFRILNIADMEPRTLEPHHSQGRARYALEVNQGWFERHGVGPGDHIPDLGRLLAQPLRPSGG</sequence>
<dbReference type="Pfam" id="PF02643">
    <property type="entry name" value="DUF192"/>
    <property type="match status" value="1"/>
</dbReference>
<gene>
    <name evidence="2" type="ORF">THITH_15400</name>
</gene>
<dbReference type="HOGENOM" id="CLU_097039_0_1_6"/>
<dbReference type="InterPro" id="IPR003795">
    <property type="entry name" value="DUF192"/>
</dbReference>
<dbReference type="EMBL" id="CP007029">
    <property type="protein sequence ID" value="AHE99433.1"/>
    <property type="molecule type" value="Genomic_DNA"/>
</dbReference>
<dbReference type="AlphaFoldDB" id="W0DR07"/>
<dbReference type="Gene3D" id="2.60.120.1140">
    <property type="entry name" value="Protein of unknown function DUF192"/>
    <property type="match status" value="1"/>
</dbReference>
<dbReference type="KEGG" id="tti:THITH_15400"/>
<accession>W0DR07</accession>
<keyword evidence="3" id="KW-1185">Reference proteome</keyword>
<dbReference type="PANTHER" id="PTHR37953">
    <property type="entry name" value="UPF0127 PROTEIN MJ1496"/>
    <property type="match status" value="1"/>
</dbReference>
<dbReference type="RefSeq" id="WP_006747004.1">
    <property type="nucleotide sequence ID" value="NZ_CP007029.1"/>
</dbReference>